<evidence type="ECO:0000256" key="11">
    <source>
        <dbReference type="ARBA" id="ARBA00023136"/>
    </source>
</evidence>
<evidence type="ECO:0000256" key="5">
    <source>
        <dbReference type="ARBA" id="ARBA00022692"/>
    </source>
</evidence>
<protein>
    <recommendedName>
        <fullName evidence="3">RING-type E3 ubiquitin transferase</fullName>
        <ecNumber evidence="3">2.3.2.27</ecNumber>
    </recommendedName>
</protein>
<dbReference type="SUPFAM" id="SSF57850">
    <property type="entry name" value="RING/U-box"/>
    <property type="match status" value="1"/>
</dbReference>
<dbReference type="EC" id="2.3.2.27" evidence="3"/>
<keyword evidence="10 14" id="KW-1133">Transmembrane helix</keyword>
<feature type="compositionally biased region" description="Polar residues" evidence="13">
    <location>
        <begin position="514"/>
        <end position="523"/>
    </location>
</feature>
<evidence type="ECO:0000313" key="16">
    <source>
        <dbReference type="EMBL" id="QKX53415.1"/>
    </source>
</evidence>
<comment type="subcellular location">
    <subcellularLocation>
        <location evidence="2">Membrane</location>
        <topology evidence="2">Multi-pass membrane protein</topology>
    </subcellularLocation>
</comment>
<dbReference type="KEGG" id="trg:TRUGW13939_00494"/>
<dbReference type="GO" id="GO:0016020">
    <property type="term" value="C:membrane"/>
    <property type="evidence" value="ECO:0007669"/>
    <property type="project" value="UniProtKB-SubCell"/>
</dbReference>
<feature type="transmembrane region" description="Helical" evidence="14">
    <location>
        <begin position="218"/>
        <end position="239"/>
    </location>
</feature>
<dbReference type="PROSITE" id="PS50089">
    <property type="entry name" value="ZF_RING_2"/>
    <property type="match status" value="1"/>
</dbReference>
<dbReference type="PANTHER" id="PTHR45977">
    <property type="entry name" value="TARGET OF ERK KINASE MPK-1"/>
    <property type="match status" value="1"/>
</dbReference>
<dbReference type="InterPro" id="IPR013083">
    <property type="entry name" value="Znf_RING/FYVE/PHD"/>
</dbReference>
<keyword evidence="6" id="KW-0479">Metal-binding</keyword>
<evidence type="ECO:0000256" key="8">
    <source>
        <dbReference type="ARBA" id="ARBA00022786"/>
    </source>
</evidence>
<feature type="domain" description="RING-type" evidence="15">
    <location>
        <begin position="379"/>
        <end position="422"/>
    </location>
</feature>
<evidence type="ECO:0000256" key="6">
    <source>
        <dbReference type="ARBA" id="ARBA00022723"/>
    </source>
</evidence>
<gene>
    <name evidence="16" type="ORF">TRUGW13939_00494</name>
</gene>
<keyword evidence="8" id="KW-0833">Ubl conjugation pathway</keyword>
<dbReference type="GO" id="GO:0016567">
    <property type="term" value="P:protein ubiquitination"/>
    <property type="evidence" value="ECO:0007669"/>
    <property type="project" value="TreeGrafter"/>
</dbReference>
<evidence type="ECO:0000256" key="7">
    <source>
        <dbReference type="ARBA" id="ARBA00022771"/>
    </source>
</evidence>
<dbReference type="InterPro" id="IPR001841">
    <property type="entry name" value="Znf_RING"/>
</dbReference>
<evidence type="ECO:0000256" key="3">
    <source>
        <dbReference type="ARBA" id="ARBA00012483"/>
    </source>
</evidence>
<keyword evidence="5 14" id="KW-0812">Transmembrane</keyword>
<dbReference type="PANTHER" id="PTHR45977:SF4">
    <property type="entry name" value="RING-TYPE DOMAIN-CONTAINING PROTEIN"/>
    <property type="match status" value="1"/>
</dbReference>
<evidence type="ECO:0000256" key="2">
    <source>
        <dbReference type="ARBA" id="ARBA00004141"/>
    </source>
</evidence>
<dbReference type="Gene3D" id="3.30.40.10">
    <property type="entry name" value="Zinc/RING finger domain, C3HC4 (zinc finger)"/>
    <property type="match status" value="1"/>
</dbReference>
<proteinExistence type="predicted"/>
<keyword evidence="7 12" id="KW-0863">Zinc-finger</keyword>
<name>A0A7H8QIX7_TALRU</name>
<dbReference type="GO" id="GO:0061630">
    <property type="term" value="F:ubiquitin protein ligase activity"/>
    <property type="evidence" value="ECO:0007669"/>
    <property type="project" value="UniProtKB-EC"/>
</dbReference>
<comment type="catalytic activity">
    <reaction evidence="1">
        <text>S-ubiquitinyl-[E2 ubiquitin-conjugating enzyme]-L-cysteine + [acceptor protein]-L-lysine = [E2 ubiquitin-conjugating enzyme]-L-cysteine + N(6)-ubiquitinyl-[acceptor protein]-L-lysine.</text>
        <dbReference type="EC" id="2.3.2.27"/>
    </reaction>
</comment>
<keyword evidence="17" id="KW-1185">Reference proteome</keyword>
<keyword evidence="4" id="KW-0808">Transferase</keyword>
<dbReference type="GeneID" id="55988007"/>
<dbReference type="EMBL" id="CP055898">
    <property type="protein sequence ID" value="QKX53415.1"/>
    <property type="molecule type" value="Genomic_DNA"/>
</dbReference>
<dbReference type="SMART" id="SM00184">
    <property type="entry name" value="RING"/>
    <property type="match status" value="1"/>
</dbReference>
<dbReference type="Pfam" id="PF13639">
    <property type="entry name" value="zf-RING_2"/>
    <property type="match status" value="1"/>
</dbReference>
<dbReference type="GO" id="GO:0008270">
    <property type="term" value="F:zinc ion binding"/>
    <property type="evidence" value="ECO:0007669"/>
    <property type="project" value="UniProtKB-KW"/>
</dbReference>
<dbReference type="RefSeq" id="XP_035339594.1">
    <property type="nucleotide sequence ID" value="XM_035483701.1"/>
</dbReference>
<keyword evidence="9" id="KW-0862">Zinc</keyword>
<evidence type="ECO:0000256" key="12">
    <source>
        <dbReference type="PROSITE-ProRule" id="PRU00175"/>
    </source>
</evidence>
<organism evidence="16 17">
    <name type="scientific">Talaromyces rugulosus</name>
    <name type="common">Penicillium rugulosum</name>
    <dbReference type="NCBI Taxonomy" id="121627"/>
    <lineage>
        <taxon>Eukaryota</taxon>
        <taxon>Fungi</taxon>
        <taxon>Dikarya</taxon>
        <taxon>Ascomycota</taxon>
        <taxon>Pezizomycotina</taxon>
        <taxon>Eurotiomycetes</taxon>
        <taxon>Eurotiomycetidae</taxon>
        <taxon>Eurotiales</taxon>
        <taxon>Trichocomaceae</taxon>
        <taxon>Talaromyces</taxon>
        <taxon>Talaromyces sect. Islandici</taxon>
    </lineage>
</organism>
<dbReference type="Proteomes" id="UP000509510">
    <property type="component" value="Chromosome I"/>
</dbReference>
<dbReference type="OrthoDB" id="10255148at2759"/>
<evidence type="ECO:0000256" key="13">
    <source>
        <dbReference type="SAM" id="MobiDB-lite"/>
    </source>
</evidence>
<keyword evidence="11 14" id="KW-0472">Membrane</keyword>
<accession>A0A7H8QIX7</accession>
<feature type="region of interest" description="Disordered" evidence="13">
    <location>
        <begin position="288"/>
        <end position="349"/>
    </location>
</feature>
<reference evidence="17" key="1">
    <citation type="submission" date="2020-06" db="EMBL/GenBank/DDBJ databases">
        <title>A chromosome-scale genome assembly of Talaromyces rugulosus W13939.</title>
        <authorList>
            <person name="Wang B."/>
            <person name="Guo L."/>
            <person name="Ye K."/>
            <person name="Wang L."/>
        </authorList>
    </citation>
    <scope>NUCLEOTIDE SEQUENCE [LARGE SCALE GENOMIC DNA]</scope>
    <source>
        <strain evidence="17">W13939</strain>
    </source>
</reference>
<evidence type="ECO:0000256" key="10">
    <source>
        <dbReference type="ARBA" id="ARBA00022989"/>
    </source>
</evidence>
<dbReference type="GO" id="GO:0006511">
    <property type="term" value="P:ubiquitin-dependent protein catabolic process"/>
    <property type="evidence" value="ECO:0007669"/>
    <property type="project" value="TreeGrafter"/>
</dbReference>
<feature type="compositionally biased region" description="Basic and acidic residues" evidence="13">
    <location>
        <begin position="296"/>
        <end position="323"/>
    </location>
</feature>
<evidence type="ECO:0000256" key="14">
    <source>
        <dbReference type="SAM" id="Phobius"/>
    </source>
</evidence>
<dbReference type="CDD" id="cd16454">
    <property type="entry name" value="RING-H2_PA-TM-RING"/>
    <property type="match status" value="1"/>
</dbReference>
<dbReference type="AlphaFoldDB" id="A0A7H8QIX7"/>
<feature type="region of interest" description="Disordered" evidence="13">
    <location>
        <begin position="478"/>
        <end position="523"/>
    </location>
</feature>
<evidence type="ECO:0000313" key="17">
    <source>
        <dbReference type="Proteomes" id="UP000509510"/>
    </source>
</evidence>
<evidence type="ECO:0000256" key="1">
    <source>
        <dbReference type="ARBA" id="ARBA00000900"/>
    </source>
</evidence>
<feature type="compositionally biased region" description="Low complexity" evidence="13">
    <location>
        <begin position="485"/>
        <end position="505"/>
    </location>
</feature>
<evidence type="ECO:0000256" key="4">
    <source>
        <dbReference type="ARBA" id="ARBA00022679"/>
    </source>
</evidence>
<evidence type="ECO:0000256" key="9">
    <source>
        <dbReference type="ARBA" id="ARBA00022833"/>
    </source>
</evidence>
<evidence type="ECO:0000259" key="15">
    <source>
        <dbReference type="PROSITE" id="PS50089"/>
    </source>
</evidence>
<sequence>MAAQTITTAVTLFAAPSTLNCGTSYSNESLAFQYAIDGKIRTLSDNNAPAEDSYRGLLFVPTLEAMDTCNNITAPYIPQNVTRRIDLPEYDHDIIGLAPWVNRDCTQAYLAASRRENARAVIFYQPNSRDTSKPPSSNSGVWNLGDSDYWKKDNDFPVYAIPGPSGSRLMHQLSEYSRQSTDNSSLESSPETAYSVRCARLYTLFNFEADALSSVPGIWVFILAILGALVFVMLLAYVITQHVQKKRRVNLQQRLVAGEIDLEHLGIKRLVVPPHLLSQLPVYVYPDNTAESPIDPDSKTPASEEKESPQEPNSKSEENEELKTQAPQQLHKNDNHHQQQVQQQQQENYDESISAILEEVTPPPRIRNRYRLTFSQLTCAICLDDFVPGSSLVRELPCTHIFHPECVDAFLMRDGSTCPVCKHNVLPSSFISEQVTNFMVRREQRMRRLHSHHDREMELQGLYLSFFERVQARVRGLVDRARGRSSPSSSSSDEQQQQQQQQQSDNSEEDHDPFSSSCFGEAN</sequence>